<gene>
    <name evidence="5" type="ORF">METZ01_LOCUS23848</name>
</gene>
<dbReference type="Gene3D" id="3.20.20.10">
    <property type="entry name" value="Alanine racemase"/>
    <property type="match status" value="1"/>
</dbReference>
<reference evidence="5" key="1">
    <citation type="submission" date="2018-05" db="EMBL/GenBank/DDBJ databases">
        <authorList>
            <person name="Lanie J.A."/>
            <person name="Ng W.-L."/>
            <person name="Kazmierczak K.M."/>
            <person name="Andrzejewski T.M."/>
            <person name="Davidsen T.M."/>
            <person name="Wayne K.J."/>
            <person name="Tettelin H."/>
            <person name="Glass J.I."/>
            <person name="Rusch D."/>
            <person name="Podicherti R."/>
            <person name="Tsui H.-C.T."/>
            <person name="Winkler M.E."/>
        </authorList>
    </citation>
    <scope>NUCLEOTIDE SEQUENCE</scope>
</reference>
<dbReference type="InterPro" id="IPR029066">
    <property type="entry name" value="PLP-binding_barrel"/>
</dbReference>
<evidence type="ECO:0000256" key="1">
    <source>
        <dbReference type="ARBA" id="ARBA00001933"/>
    </source>
</evidence>
<evidence type="ECO:0000256" key="2">
    <source>
        <dbReference type="ARBA" id="ARBA00022898"/>
    </source>
</evidence>
<comment type="cofactor">
    <cofactor evidence="1">
        <name>pyridoxal 5'-phosphate</name>
        <dbReference type="ChEBI" id="CHEBI:597326"/>
    </cofactor>
</comment>
<dbReference type="AlphaFoldDB" id="A0A381PWF8"/>
<keyword evidence="2" id="KW-0663">Pyridoxal phosphate</keyword>
<dbReference type="SMART" id="SM01005">
    <property type="entry name" value="Ala_racemase_C"/>
    <property type="match status" value="1"/>
</dbReference>
<protein>
    <recommendedName>
        <fullName evidence="4">Alanine racemase C-terminal domain-containing protein</fullName>
    </recommendedName>
</protein>
<evidence type="ECO:0000313" key="5">
    <source>
        <dbReference type="EMBL" id="SUZ70994.1"/>
    </source>
</evidence>
<feature type="domain" description="Alanine racemase C-terminal" evidence="4">
    <location>
        <begin position="205"/>
        <end position="330"/>
    </location>
</feature>
<dbReference type="InterPro" id="IPR009006">
    <property type="entry name" value="Ala_racemase/Decarboxylase_C"/>
</dbReference>
<dbReference type="CDD" id="cd00430">
    <property type="entry name" value="PLPDE_III_AR"/>
    <property type="match status" value="1"/>
</dbReference>
<dbReference type="PANTHER" id="PTHR30511">
    <property type="entry name" value="ALANINE RACEMASE"/>
    <property type="match status" value="1"/>
</dbReference>
<dbReference type="PANTHER" id="PTHR30511:SF0">
    <property type="entry name" value="ALANINE RACEMASE, CATABOLIC-RELATED"/>
    <property type="match status" value="1"/>
</dbReference>
<dbReference type="Pfam" id="PF01168">
    <property type="entry name" value="Ala_racemase_N"/>
    <property type="match status" value="1"/>
</dbReference>
<dbReference type="GO" id="GO:0030632">
    <property type="term" value="P:D-alanine biosynthetic process"/>
    <property type="evidence" value="ECO:0007669"/>
    <property type="project" value="TreeGrafter"/>
</dbReference>
<dbReference type="EMBL" id="UINC01001107">
    <property type="protein sequence ID" value="SUZ70994.1"/>
    <property type="molecule type" value="Genomic_DNA"/>
</dbReference>
<dbReference type="NCBIfam" id="TIGR00492">
    <property type="entry name" value="alr"/>
    <property type="match status" value="1"/>
</dbReference>
<name>A0A381PWF8_9ZZZZ</name>
<dbReference type="InterPro" id="IPR011079">
    <property type="entry name" value="Ala_racemase_C"/>
</dbReference>
<dbReference type="InterPro" id="IPR001608">
    <property type="entry name" value="Ala_racemase_N"/>
</dbReference>
<keyword evidence="3" id="KW-0413">Isomerase</keyword>
<dbReference type="GO" id="GO:0005829">
    <property type="term" value="C:cytosol"/>
    <property type="evidence" value="ECO:0007669"/>
    <property type="project" value="TreeGrafter"/>
</dbReference>
<proteinExistence type="predicted"/>
<accession>A0A381PWF8</accession>
<evidence type="ECO:0000256" key="3">
    <source>
        <dbReference type="ARBA" id="ARBA00023235"/>
    </source>
</evidence>
<dbReference type="SUPFAM" id="SSF50621">
    <property type="entry name" value="Alanine racemase C-terminal domain-like"/>
    <property type="match status" value="1"/>
</dbReference>
<dbReference type="SUPFAM" id="SSF51419">
    <property type="entry name" value="PLP-binding barrel"/>
    <property type="match status" value="1"/>
</dbReference>
<dbReference type="Pfam" id="PF00842">
    <property type="entry name" value="Ala_racemase_C"/>
    <property type="match status" value="1"/>
</dbReference>
<dbReference type="InterPro" id="IPR000821">
    <property type="entry name" value="Ala_racemase"/>
</dbReference>
<sequence length="331" mass="36929">MGVVKAFSYGADSFIIAKELEKQKIDYLAVAYTSEGLALRKKGIMSPILVLHPQTNDFNTIIEFKLEPSIYSFRILKAFISCSKFKKNYPFQIKFNTGLNRLGFHENQIDNLIDQLNGLKPTYIFSHLGASDDENEKDFSNDQIKKFSSLAENFQNKIGSKIKRHLLNTSGILNFSESQYEMVRTGIGLYGFGNDAKYKNVLKPVINLKTVISQIHKISKGDSVGYNKGFIANDNITIATLPIGHADGISRQYGNGNGNVMVNGKLVPIIGNVCMDMMMINISKIVCKEGDQVIIFDDKNLSADDFAKSIGTIPYEILASLSKRIKRIIIS</sequence>
<dbReference type="Gene3D" id="2.40.37.10">
    <property type="entry name" value="Lyase, Ornithine Decarboxylase, Chain A, domain 1"/>
    <property type="match status" value="1"/>
</dbReference>
<dbReference type="GO" id="GO:0008784">
    <property type="term" value="F:alanine racemase activity"/>
    <property type="evidence" value="ECO:0007669"/>
    <property type="project" value="InterPro"/>
</dbReference>
<dbReference type="GO" id="GO:0030170">
    <property type="term" value="F:pyridoxal phosphate binding"/>
    <property type="evidence" value="ECO:0007669"/>
    <property type="project" value="TreeGrafter"/>
</dbReference>
<evidence type="ECO:0000259" key="4">
    <source>
        <dbReference type="SMART" id="SM01005"/>
    </source>
</evidence>
<organism evidence="5">
    <name type="scientific">marine metagenome</name>
    <dbReference type="NCBI Taxonomy" id="408172"/>
    <lineage>
        <taxon>unclassified sequences</taxon>
        <taxon>metagenomes</taxon>
        <taxon>ecological metagenomes</taxon>
    </lineage>
</organism>
<dbReference type="PRINTS" id="PR00992">
    <property type="entry name" value="ALARACEMASE"/>
</dbReference>